<dbReference type="Proteomes" id="UP001222800">
    <property type="component" value="Chromosome"/>
</dbReference>
<organism evidence="1 2">
    <name type="scientific">Tepidibacter hydrothermalis</name>
    <dbReference type="NCBI Taxonomy" id="3036126"/>
    <lineage>
        <taxon>Bacteria</taxon>
        <taxon>Bacillati</taxon>
        <taxon>Bacillota</taxon>
        <taxon>Clostridia</taxon>
        <taxon>Peptostreptococcales</taxon>
        <taxon>Peptostreptococcaceae</taxon>
        <taxon>Tepidibacter</taxon>
    </lineage>
</organism>
<accession>A0ABY8EAR0</accession>
<dbReference type="RefSeq" id="WP_277731979.1">
    <property type="nucleotide sequence ID" value="NZ_CP120733.1"/>
</dbReference>
<gene>
    <name evidence="1" type="ORF">P4S50_16735</name>
</gene>
<sequence length="69" mass="7761">MDRPKPPLMDSFLSARRECTVVQMEYSMAELVSNIFKVDHMYIKILLHGGISKVFGSVVTTEIVAIGEM</sequence>
<reference evidence="1 2" key="1">
    <citation type="submission" date="2023-03" db="EMBL/GenBank/DDBJ databases">
        <title>Complete genome sequence of Tepidibacter sp. SWIR-1, isolated from a deep-sea hydrothermal vent.</title>
        <authorList>
            <person name="Li X."/>
        </authorList>
    </citation>
    <scope>NUCLEOTIDE SEQUENCE [LARGE SCALE GENOMIC DNA]</scope>
    <source>
        <strain evidence="1 2">SWIR-1</strain>
    </source>
</reference>
<proteinExistence type="predicted"/>
<protein>
    <submittedName>
        <fullName evidence="1">Uncharacterized protein</fullName>
    </submittedName>
</protein>
<keyword evidence="2" id="KW-1185">Reference proteome</keyword>
<evidence type="ECO:0000313" key="1">
    <source>
        <dbReference type="EMBL" id="WFD10001.1"/>
    </source>
</evidence>
<dbReference type="EMBL" id="CP120733">
    <property type="protein sequence ID" value="WFD10001.1"/>
    <property type="molecule type" value="Genomic_DNA"/>
</dbReference>
<evidence type="ECO:0000313" key="2">
    <source>
        <dbReference type="Proteomes" id="UP001222800"/>
    </source>
</evidence>
<name>A0ABY8EAR0_9FIRM</name>